<dbReference type="PANTHER" id="PTHR33128">
    <property type="entry name" value="OS05G0103400 PROTEIN"/>
    <property type="match status" value="1"/>
</dbReference>
<reference evidence="2 3" key="1">
    <citation type="journal article" date="2023" name="Hortic Res">
        <title>Pangenome of water caltrop reveals structural variations and asymmetric subgenome divergence after allopolyploidization.</title>
        <authorList>
            <person name="Zhang X."/>
            <person name="Chen Y."/>
            <person name="Wang L."/>
            <person name="Yuan Y."/>
            <person name="Fang M."/>
            <person name="Shi L."/>
            <person name="Lu R."/>
            <person name="Comes H.P."/>
            <person name="Ma Y."/>
            <person name="Chen Y."/>
            <person name="Huang G."/>
            <person name="Zhou Y."/>
            <person name="Zheng Z."/>
            <person name="Qiu Y."/>
        </authorList>
    </citation>
    <scope>NUCLEOTIDE SEQUENCE [LARGE SCALE GENOMIC DNA]</scope>
    <source>
        <tissue evidence="2">Roots</tissue>
    </source>
</reference>
<evidence type="ECO:0000313" key="2">
    <source>
        <dbReference type="EMBL" id="KAK4773800.1"/>
    </source>
</evidence>
<sequence length="150" mass="16541">MKGLTNPSMVLIPCLLYSNSLHSSVRTEKYAALLSPHTYSAPSLYKWRLTVNGELHNRDTQGGRGFEIQGHIRRLQMADWGPVVVAVIMFVLLSPGLLFQLPAKGKLVEFGNMQTSGASILVHGTIFFCLITMFLITMFLIAIGVHVHSG</sequence>
<feature type="transmembrane region" description="Helical" evidence="1">
    <location>
        <begin position="120"/>
        <end position="145"/>
    </location>
</feature>
<keyword evidence="3" id="KW-1185">Reference proteome</keyword>
<protein>
    <recommendedName>
        <fullName evidence="4">Transmembrane protein</fullName>
    </recommendedName>
</protein>
<keyword evidence="1" id="KW-0472">Membrane</keyword>
<dbReference type="InterPro" id="IPR021775">
    <property type="entry name" value="DUF3339"/>
</dbReference>
<dbReference type="AlphaFoldDB" id="A0AAN7L2I6"/>
<dbReference type="EMBL" id="JAXIOK010000004">
    <property type="protein sequence ID" value="KAK4773800.1"/>
    <property type="molecule type" value="Genomic_DNA"/>
</dbReference>
<dbReference type="PANTHER" id="PTHR33128:SF9">
    <property type="entry name" value="PROTEIN, PUTATIVE-RELATED"/>
    <property type="match status" value="1"/>
</dbReference>
<comment type="caution">
    <text evidence="2">The sequence shown here is derived from an EMBL/GenBank/DDBJ whole genome shotgun (WGS) entry which is preliminary data.</text>
</comment>
<dbReference type="Proteomes" id="UP001345219">
    <property type="component" value="Chromosome 22"/>
</dbReference>
<feature type="transmembrane region" description="Helical" evidence="1">
    <location>
        <begin position="80"/>
        <end position="100"/>
    </location>
</feature>
<keyword evidence="1" id="KW-1133">Transmembrane helix</keyword>
<evidence type="ECO:0000313" key="3">
    <source>
        <dbReference type="Proteomes" id="UP001345219"/>
    </source>
</evidence>
<gene>
    <name evidence="2" type="ORF">SAY87_028819</name>
</gene>
<organism evidence="2 3">
    <name type="scientific">Trapa incisa</name>
    <dbReference type="NCBI Taxonomy" id="236973"/>
    <lineage>
        <taxon>Eukaryota</taxon>
        <taxon>Viridiplantae</taxon>
        <taxon>Streptophyta</taxon>
        <taxon>Embryophyta</taxon>
        <taxon>Tracheophyta</taxon>
        <taxon>Spermatophyta</taxon>
        <taxon>Magnoliopsida</taxon>
        <taxon>eudicotyledons</taxon>
        <taxon>Gunneridae</taxon>
        <taxon>Pentapetalae</taxon>
        <taxon>rosids</taxon>
        <taxon>malvids</taxon>
        <taxon>Myrtales</taxon>
        <taxon>Lythraceae</taxon>
        <taxon>Trapa</taxon>
    </lineage>
</organism>
<keyword evidence="1" id="KW-0812">Transmembrane</keyword>
<accession>A0AAN7L2I6</accession>
<dbReference type="Pfam" id="PF11820">
    <property type="entry name" value="DUF3339"/>
    <property type="match status" value="1"/>
</dbReference>
<proteinExistence type="predicted"/>
<evidence type="ECO:0000256" key="1">
    <source>
        <dbReference type="SAM" id="Phobius"/>
    </source>
</evidence>
<evidence type="ECO:0008006" key="4">
    <source>
        <dbReference type="Google" id="ProtNLM"/>
    </source>
</evidence>
<name>A0AAN7L2I6_9MYRT</name>